<dbReference type="AlphaFoldDB" id="A0A8E7B434"/>
<dbReference type="PROSITE" id="PS00198">
    <property type="entry name" value="4FE4S_FER_1"/>
    <property type="match status" value="1"/>
</dbReference>
<dbReference type="RefSeq" id="WP_214420813.1">
    <property type="nucleotide sequence ID" value="NZ_CP075546.1"/>
</dbReference>
<name>A0A8E7B434_9EURY</name>
<protein>
    <submittedName>
        <fullName evidence="4">Nitroreductase family protein</fullName>
    </submittedName>
</protein>
<evidence type="ECO:0000259" key="3">
    <source>
        <dbReference type="PROSITE" id="PS51379"/>
    </source>
</evidence>
<dbReference type="Pfam" id="PF00881">
    <property type="entry name" value="Nitroreductase"/>
    <property type="match status" value="1"/>
</dbReference>
<evidence type="ECO:0000313" key="5">
    <source>
        <dbReference type="Proteomes" id="UP000680656"/>
    </source>
</evidence>
<sequence length="274" mass="29953">MTTIAIDSSKCSGCTLCMTLCPYCIIEMKEGESIASVNPNGVQFCSKCGHCASICPEGAITVDFEGAGSIPDYVADSNPTFAQLSRLIAMRRSVRSYKKEPVPRETLEKILDIIRYAPTGMNGQSVRWLIISNPKEVQNLVAGVIEWARQLVKSGAEHPLMPILPMIINAWDHGEDHICHGAPHLVIAYAHKDNPVGFIDATIALTHLDIVAPTLDLGTCWAGIVQIACLSSPDLMASLGLPPDHVSIYGMMIGYPKYKFHQIPKRNALQVIWK</sequence>
<dbReference type="KEGG" id="mrtj:KHC33_05955"/>
<dbReference type="InterPro" id="IPR000415">
    <property type="entry name" value="Nitroreductase-like"/>
</dbReference>
<feature type="domain" description="4Fe-4S ferredoxin-type" evidence="3">
    <location>
        <begin position="2"/>
        <end position="31"/>
    </location>
</feature>
<accession>A0A8E7B434</accession>
<evidence type="ECO:0000313" key="4">
    <source>
        <dbReference type="EMBL" id="QVV90036.1"/>
    </source>
</evidence>
<dbReference type="SUPFAM" id="SSF55469">
    <property type="entry name" value="FMN-dependent nitroreductase-like"/>
    <property type="match status" value="1"/>
</dbReference>
<dbReference type="Gene3D" id="3.30.70.20">
    <property type="match status" value="1"/>
</dbReference>
<feature type="domain" description="4Fe-4S ferredoxin-type" evidence="3">
    <location>
        <begin position="33"/>
        <end position="65"/>
    </location>
</feature>
<dbReference type="GO" id="GO:0016491">
    <property type="term" value="F:oxidoreductase activity"/>
    <property type="evidence" value="ECO:0007669"/>
    <property type="project" value="UniProtKB-KW"/>
</dbReference>
<dbReference type="PANTHER" id="PTHR43673:SF10">
    <property type="entry name" value="NADH DEHYDROGENASE_NAD(P)H NITROREDUCTASE XCC3605-RELATED"/>
    <property type="match status" value="1"/>
</dbReference>
<keyword evidence="5" id="KW-1185">Reference proteome</keyword>
<keyword evidence="2" id="KW-0560">Oxidoreductase</keyword>
<organism evidence="4 5">
    <name type="scientific">Methanospirillum purgamenti</name>
    <dbReference type="NCBI Taxonomy" id="2834276"/>
    <lineage>
        <taxon>Archaea</taxon>
        <taxon>Methanobacteriati</taxon>
        <taxon>Methanobacteriota</taxon>
        <taxon>Stenosarchaea group</taxon>
        <taxon>Methanomicrobia</taxon>
        <taxon>Methanomicrobiales</taxon>
        <taxon>Methanospirillaceae</taxon>
        <taxon>Methanospirillum</taxon>
    </lineage>
</organism>
<dbReference type="PANTHER" id="PTHR43673">
    <property type="entry name" value="NAD(P)H NITROREDUCTASE YDGI-RELATED"/>
    <property type="match status" value="1"/>
</dbReference>
<dbReference type="Proteomes" id="UP000680656">
    <property type="component" value="Chromosome"/>
</dbReference>
<dbReference type="Pfam" id="PF13187">
    <property type="entry name" value="Fer4_9"/>
    <property type="match status" value="1"/>
</dbReference>
<dbReference type="InterPro" id="IPR029479">
    <property type="entry name" value="Nitroreductase"/>
</dbReference>
<dbReference type="SUPFAM" id="SSF54862">
    <property type="entry name" value="4Fe-4S ferredoxins"/>
    <property type="match status" value="1"/>
</dbReference>
<dbReference type="CDD" id="cd02143">
    <property type="entry name" value="nitroreductase_FeS-like"/>
    <property type="match status" value="1"/>
</dbReference>
<dbReference type="EMBL" id="CP075546">
    <property type="protein sequence ID" value="QVV90036.1"/>
    <property type="molecule type" value="Genomic_DNA"/>
</dbReference>
<dbReference type="GeneID" id="65567882"/>
<gene>
    <name evidence="4" type="ORF">KHC33_05955</name>
</gene>
<reference evidence="4 5" key="1">
    <citation type="submission" date="2021-05" db="EMBL/GenBank/DDBJ databases">
        <title>A novel Methanospirillum isolate from a pyrite-forming mixed culture.</title>
        <authorList>
            <person name="Bunk B."/>
            <person name="Sproer C."/>
            <person name="Spring S."/>
            <person name="Pester M."/>
        </authorList>
    </citation>
    <scope>NUCLEOTIDE SEQUENCE [LARGE SCALE GENOMIC DNA]</scope>
    <source>
        <strain evidence="4 5">J.3.6.1-F.2.7.3</strain>
    </source>
</reference>
<dbReference type="InterPro" id="IPR017896">
    <property type="entry name" value="4Fe4S_Fe-S-bd"/>
</dbReference>
<dbReference type="Gene3D" id="3.40.109.10">
    <property type="entry name" value="NADH Oxidase"/>
    <property type="match status" value="1"/>
</dbReference>
<dbReference type="InterPro" id="IPR017900">
    <property type="entry name" value="4Fe4S_Fe_S_CS"/>
</dbReference>
<dbReference type="PROSITE" id="PS51379">
    <property type="entry name" value="4FE4S_FER_2"/>
    <property type="match status" value="2"/>
</dbReference>
<comment type="similarity">
    <text evidence="1">Belongs to the nitroreductase family.</text>
</comment>
<evidence type="ECO:0000256" key="2">
    <source>
        <dbReference type="ARBA" id="ARBA00023002"/>
    </source>
</evidence>
<evidence type="ECO:0000256" key="1">
    <source>
        <dbReference type="ARBA" id="ARBA00007118"/>
    </source>
</evidence>
<proteinExistence type="inferred from homology"/>